<evidence type="ECO:0000256" key="14">
    <source>
        <dbReference type="ARBA" id="ARBA00023242"/>
    </source>
</evidence>
<keyword evidence="6" id="KW-0677">Repeat</keyword>
<keyword evidence="13" id="KW-0804">Transcription</keyword>
<comment type="function">
    <text evidence="16">Constitutes the active form, which associates with RELA/p65 to form the NF-kappa-B p65-p50 complex to form a transcription factor. Together with RELA/p65, binds to the kappa-B consensus sequence 5'-GGRNNYYCC-3', located in the enhancer region of genes involved in immune response and acute phase reactions.</text>
</comment>
<dbReference type="Gene3D" id="1.25.40.20">
    <property type="entry name" value="Ankyrin repeat-containing domain"/>
    <property type="match status" value="2"/>
</dbReference>
<evidence type="ECO:0000256" key="12">
    <source>
        <dbReference type="ARBA" id="ARBA00023159"/>
    </source>
</evidence>
<evidence type="ECO:0000256" key="9">
    <source>
        <dbReference type="ARBA" id="ARBA00023015"/>
    </source>
</evidence>
<evidence type="ECO:0000256" key="4">
    <source>
        <dbReference type="ARBA" id="ARBA00022490"/>
    </source>
</evidence>
<dbReference type="CDD" id="cd07935">
    <property type="entry name" value="RHD-n_NFkB1"/>
    <property type="match status" value="1"/>
</dbReference>
<dbReference type="SMART" id="SM00429">
    <property type="entry name" value="IPT"/>
    <property type="match status" value="1"/>
</dbReference>
<comment type="subcellular location">
    <subcellularLocation>
        <location evidence="2">Cytoplasm</location>
    </subcellularLocation>
    <subcellularLocation>
        <location evidence="1">Nucleus</location>
    </subcellularLocation>
</comment>
<evidence type="ECO:0000256" key="1">
    <source>
        <dbReference type="ARBA" id="ARBA00004123"/>
    </source>
</evidence>
<feature type="non-terminal residue" evidence="19">
    <location>
        <position position="932"/>
    </location>
</feature>
<dbReference type="SUPFAM" id="SSF47986">
    <property type="entry name" value="DEATH domain"/>
    <property type="match status" value="1"/>
</dbReference>
<dbReference type="SMART" id="SM00248">
    <property type="entry name" value="ANK"/>
    <property type="match status" value="8"/>
</dbReference>
<organism evidence="19 20">
    <name type="scientific">Panurus biarmicus</name>
    <name type="common">Bearded tit</name>
    <dbReference type="NCBI Taxonomy" id="181101"/>
    <lineage>
        <taxon>Eukaryota</taxon>
        <taxon>Metazoa</taxon>
        <taxon>Chordata</taxon>
        <taxon>Craniata</taxon>
        <taxon>Vertebrata</taxon>
        <taxon>Euteleostomi</taxon>
        <taxon>Archelosauria</taxon>
        <taxon>Archosauria</taxon>
        <taxon>Dinosauria</taxon>
        <taxon>Saurischia</taxon>
        <taxon>Theropoda</taxon>
        <taxon>Coelurosauria</taxon>
        <taxon>Aves</taxon>
        <taxon>Neognathae</taxon>
        <taxon>Neoaves</taxon>
        <taxon>Telluraves</taxon>
        <taxon>Australaves</taxon>
        <taxon>Passeriformes</taxon>
        <taxon>Sylvioidea</taxon>
        <taxon>Sylviidae</taxon>
        <taxon>Sylviidae incertae sedis</taxon>
        <taxon>Panurus</taxon>
    </lineage>
</organism>
<dbReference type="PRINTS" id="PR00057">
    <property type="entry name" value="NFKBTNSCPFCT"/>
</dbReference>
<feature type="repeat" description="ANK" evidence="17">
    <location>
        <begin position="493"/>
        <end position="525"/>
    </location>
</feature>
<dbReference type="Proteomes" id="UP000545574">
    <property type="component" value="Unassembled WGS sequence"/>
</dbReference>
<dbReference type="Pfam" id="PF00023">
    <property type="entry name" value="Ank"/>
    <property type="match status" value="1"/>
</dbReference>
<dbReference type="InterPro" id="IPR047096">
    <property type="entry name" value="NF-kB_p105_DD"/>
</dbReference>
<reference evidence="19 20" key="1">
    <citation type="submission" date="2019-09" db="EMBL/GenBank/DDBJ databases">
        <title>Bird 10,000 Genomes (B10K) Project - Family phase.</title>
        <authorList>
            <person name="Zhang G."/>
        </authorList>
    </citation>
    <scope>NUCLEOTIDE SEQUENCE [LARGE SCALE GENOMIC DNA]</scope>
    <source>
        <strain evidence="19">B10K-DU-030-18</strain>
    </source>
</reference>
<dbReference type="InterPro" id="IPR000488">
    <property type="entry name" value="Death_dom"/>
</dbReference>
<feature type="repeat" description="ANK" evidence="17">
    <location>
        <begin position="601"/>
        <end position="633"/>
    </location>
</feature>
<keyword evidence="8" id="KW-0832">Ubl conjugation</keyword>
<keyword evidence="11" id="KW-0238">DNA-binding</keyword>
<evidence type="ECO:0000256" key="5">
    <source>
        <dbReference type="ARBA" id="ARBA00022553"/>
    </source>
</evidence>
<dbReference type="GO" id="GO:0035525">
    <property type="term" value="C:NF-kappaB p50/p65 complex"/>
    <property type="evidence" value="ECO:0007669"/>
    <property type="project" value="TreeGrafter"/>
</dbReference>
<protein>
    <recommendedName>
        <fullName evidence="3">Nuclear factor NF-kappa-B p105 subunit</fullName>
    </recommendedName>
    <alternativeName>
        <fullName evidence="15">Nuclear factor of kappa light polypeptide gene enhancer in B-cells 1</fullName>
    </alternativeName>
</protein>
<dbReference type="Gene3D" id="2.60.40.340">
    <property type="entry name" value="Rel homology domain (RHD), DNA-binding domain"/>
    <property type="match status" value="1"/>
</dbReference>
<dbReference type="InterPro" id="IPR013783">
    <property type="entry name" value="Ig-like_fold"/>
</dbReference>
<feature type="repeat" description="ANK" evidence="17">
    <location>
        <begin position="532"/>
        <end position="564"/>
    </location>
</feature>
<evidence type="ECO:0000259" key="18">
    <source>
        <dbReference type="PROSITE" id="PS50254"/>
    </source>
</evidence>
<dbReference type="PROSITE" id="PS50297">
    <property type="entry name" value="ANK_REP_REGION"/>
    <property type="match status" value="5"/>
</dbReference>
<evidence type="ECO:0000256" key="16">
    <source>
        <dbReference type="ARBA" id="ARBA00045986"/>
    </source>
</evidence>
<keyword evidence="20" id="KW-1185">Reference proteome</keyword>
<dbReference type="InterPro" id="IPR008967">
    <property type="entry name" value="p53-like_TF_DNA-bd_sf"/>
</dbReference>
<dbReference type="GO" id="GO:0007165">
    <property type="term" value="P:signal transduction"/>
    <property type="evidence" value="ECO:0007669"/>
    <property type="project" value="InterPro"/>
</dbReference>
<dbReference type="PANTHER" id="PTHR24169">
    <property type="entry name" value="NUCLEAR FACTOR NF-KAPPA-B PROTEIN"/>
    <property type="match status" value="1"/>
</dbReference>
<keyword evidence="9" id="KW-0805">Transcription regulation</keyword>
<evidence type="ECO:0000256" key="10">
    <source>
        <dbReference type="ARBA" id="ARBA00023043"/>
    </source>
</evidence>
<feature type="repeat" description="ANK" evidence="17">
    <location>
        <begin position="635"/>
        <end position="668"/>
    </location>
</feature>
<gene>
    <name evidence="19" type="primary">Nfkb1</name>
    <name evidence="19" type="ORF">PANBIA_R08056</name>
</gene>
<dbReference type="InterPro" id="IPR002110">
    <property type="entry name" value="Ankyrin_rpt"/>
</dbReference>
<dbReference type="PANTHER" id="PTHR24169:SF9">
    <property type="entry name" value="NUCLEAR FACTOR NF-KAPPA-B P105 SUBUNIT"/>
    <property type="match status" value="1"/>
</dbReference>
<evidence type="ECO:0000256" key="8">
    <source>
        <dbReference type="ARBA" id="ARBA00022843"/>
    </source>
</evidence>
<evidence type="ECO:0000313" key="19">
    <source>
        <dbReference type="EMBL" id="NWW35472.1"/>
    </source>
</evidence>
<dbReference type="InterPro" id="IPR014756">
    <property type="entry name" value="Ig_E-set"/>
</dbReference>
<evidence type="ECO:0000256" key="2">
    <source>
        <dbReference type="ARBA" id="ARBA00004496"/>
    </source>
</evidence>
<dbReference type="PROSITE" id="PS50088">
    <property type="entry name" value="ANK_REPEAT"/>
    <property type="match status" value="6"/>
</dbReference>
<dbReference type="InterPro" id="IPR037059">
    <property type="entry name" value="RHD_DNA_bind_dom_sf"/>
</dbReference>
<dbReference type="SUPFAM" id="SSF48403">
    <property type="entry name" value="Ankyrin repeat"/>
    <property type="match status" value="1"/>
</dbReference>
<dbReference type="GO" id="GO:0000981">
    <property type="term" value="F:DNA-binding transcription factor activity, RNA polymerase II-specific"/>
    <property type="evidence" value="ECO:0007669"/>
    <property type="project" value="TreeGrafter"/>
</dbReference>
<dbReference type="PROSITE" id="PS01204">
    <property type="entry name" value="REL_1"/>
    <property type="match status" value="1"/>
</dbReference>
<dbReference type="FunFam" id="2.60.40.340:FF:000004">
    <property type="entry name" value="Nuclear factor NF-kappa-B p105 subunit isoform 1"/>
    <property type="match status" value="1"/>
</dbReference>
<evidence type="ECO:0000313" key="20">
    <source>
        <dbReference type="Proteomes" id="UP000545574"/>
    </source>
</evidence>
<evidence type="ECO:0000256" key="3">
    <source>
        <dbReference type="ARBA" id="ARBA00020838"/>
    </source>
</evidence>
<dbReference type="InterPro" id="IPR036770">
    <property type="entry name" value="Ankyrin_rpt-contain_sf"/>
</dbReference>
<evidence type="ECO:0000256" key="6">
    <source>
        <dbReference type="ARBA" id="ARBA00022737"/>
    </source>
</evidence>
<feature type="repeat" description="ANK" evidence="17">
    <location>
        <begin position="669"/>
        <end position="701"/>
    </location>
</feature>
<keyword evidence="12" id="KW-0010">Activator</keyword>
<evidence type="ECO:0000256" key="17">
    <source>
        <dbReference type="PROSITE-ProRule" id="PRU00023"/>
    </source>
</evidence>
<feature type="domain" description="RHD" evidence="18">
    <location>
        <begin position="1"/>
        <end position="208"/>
    </location>
</feature>
<comment type="caution">
    <text evidence="19">The sequence shown here is derived from an EMBL/GenBank/DDBJ whole genome shotgun (WGS) entry which is preliminary data.</text>
</comment>
<keyword evidence="10 17" id="KW-0040">ANK repeat</keyword>
<evidence type="ECO:0000256" key="7">
    <source>
        <dbReference type="ARBA" id="ARBA00022799"/>
    </source>
</evidence>
<dbReference type="InterPro" id="IPR030492">
    <property type="entry name" value="RHD_CS"/>
</dbReference>
<evidence type="ECO:0000256" key="13">
    <source>
        <dbReference type="ARBA" id="ARBA00023163"/>
    </source>
</evidence>
<dbReference type="GO" id="GO:0005737">
    <property type="term" value="C:cytoplasm"/>
    <property type="evidence" value="ECO:0007669"/>
    <property type="project" value="UniProtKB-SubCell"/>
</dbReference>
<dbReference type="SMART" id="SM00005">
    <property type="entry name" value="DEATH"/>
    <property type="match status" value="1"/>
</dbReference>
<dbReference type="Pfam" id="PF00531">
    <property type="entry name" value="Death"/>
    <property type="match status" value="1"/>
</dbReference>
<dbReference type="Pfam" id="PF12796">
    <property type="entry name" value="Ank_2"/>
    <property type="match status" value="2"/>
</dbReference>
<keyword evidence="4" id="KW-0963">Cytoplasm</keyword>
<dbReference type="Pfam" id="PF00554">
    <property type="entry name" value="RHD_DNA_bind"/>
    <property type="match status" value="1"/>
</dbReference>
<dbReference type="InterPro" id="IPR011539">
    <property type="entry name" value="RHD_DNA_bind_dom"/>
</dbReference>
<dbReference type="InterPro" id="IPR030503">
    <property type="entry name" value="NF-kB_p105_RHD_N"/>
</dbReference>
<dbReference type="Gene3D" id="2.60.40.10">
    <property type="entry name" value="Immunoglobulins"/>
    <property type="match status" value="1"/>
</dbReference>
<dbReference type="AlphaFoldDB" id="A0A7K6MFZ3"/>
<dbReference type="InterPro" id="IPR002909">
    <property type="entry name" value="IPT_dom"/>
</dbReference>
<dbReference type="CDD" id="cd08797">
    <property type="entry name" value="Death_NFkB1_p105"/>
    <property type="match status" value="1"/>
</dbReference>
<sequence>ADGPYLQIIEQPKQRGFRFRYVCEGPSHGGLPGASSEKNKKSYPQVKICNYVGPAKVIVQLVTNGKYVHLHAHSLVGKFCEDGVCTVNAGPKDMVVGFANLGILHVTKKKVFETLETRMIDACKKGYNPGLLVHPELGYLQAEGCGDRQLTEREREIIRQAAIQQTKEMDLSVVRLMFTAFLPDSNGSFTRKLDPVVSDAIYDSTCRTAGLEAVVYSLDTSRCGTRGSSLSATEAYDIQIRFYEEDENGGMWEGFGDFSPTDVHRQFAIVFKTPKYRDVNITKPASVFVQLRRKSDLETSEPKPFLYYPEIKDKEEVQRKRQKLMPNFSDGYGGGSGTGGGGMYGGAGGSAGSGFSFPSYGYSAFGGMHFHPGTTKSNAGMKHGLSNCTAERDRKSCDKQSDEWDMKHDVKVETVERTECRTAAASEKKEDSVSSCKTEVSEADCRWQDALFLEKAMQLARRHCNALFDYAVTGDVKMLLAAQRHLTAVQDDNGDNVLHLAIIHLHTELVKNLLEVMPDLNYNGIINMRNDLYQTPLHLAVITKQAKVVEDLLKAGADVSLLDRHGNSVLHLAATEGDDKILSLLLKHEKVSPMVNLPNGEGLSAIHMVVMANSISCLKQLIAAGVNVNAQEQKSGRTALHLAVEQENIPLAGCLLLEGDANVDSTTYDGTTPLHIAAGRGSTKLAAVLKAAGANPHIENFEPLFDLDDVKDDEDDDEGIVPGTTPLDMAANCEVYDILNGKPYESAEVLEDLLTQGHLRELNENSKMQLYKLLELPDPTKNWSTLAQKLGLGILNNAFRLSPSPSKTLLDNYEVSGGTVQELITALRQMDHTEAIKIIQEALSSSQRPSSLEDSTAKALPSSPLTFANGETGELYNSRFQDTESTCDSGVETSFRKLSFTYSDSLNSKPSLTLGKMALGYGHENSGQSNYI</sequence>
<dbReference type="InterPro" id="IPR011029">
    <property type="entry name" value="DEATH-like_dom_sf"/>
</dbReference>
<keyword evidence="7" id="KW-0702">S-nitrosylation</keyword>
<evidence type="ECO:0000256" key="15">
    <source>
        <dbReference type="ARBA" id="ARBA00032626"/>
    </source>
</evidence>
<dbReference type="Gene3D" id="1.10.533.10">
    <property type="entry name" value="Death Domain, Fas"/>
    <property type="match status" value="1"/>
</dbReference>
<dbReference type="Pfam" id="PF16179">
    <property type="entry name" value="RHD_dimer"/>
    <property type="match status" value="1"/>
</dbReference>
<dbReference type="GO" id="GO:0000978">
    <property type="term" value="F:RNA polymerase II cis-regulatory region sequence-specific DNA binding"/>
    <property type="evidence" value="ECO:0007669"/>
    <property type="project" value="TreeGrafter"/>
</dbReference>
<dbReference type="EMBL" id="VZRT01000928">
    <property type="protein sequence ID" value="NWW35472.1"/>
    <property type="molecule type" value="Genomic_DNA"/>
</dbReference>
<evidence type="ECO:0000256" key="11">
    <source>
        <dbReference type="ARBA" id="ARBA00023125"/>
    </source>
</evidence>
<name>A0A7K6MFZ3_PANBI</name>
<dbReference type="PROSITE" id="PS50254">
    <property type="entry name" value="REL_2"/>
    <property type="match status" value="1"/>
</dbReference>
<dbReference type="InterPro" id="IPR032397">
    <property type="entry name" value="RHD_dimer"/>
</dbReference>
<dbReference type="InterPro" id="IPR000451">
    <property type="entry name" value="NFkB/Dor"/>
</dbReference>
<accession>A0A7K6MFZ3</accession>
<dbReference type="SUPFAM" id="SSF81296">
    <property type="entry name" value="E set domains"/>
    <property type="match status" value="1"/>
</dbReference>
<keyword evidence="14" id="KW-0539">Nucleus</keyword>
<feature type="repeat" description="ANK" evidence="17">
    <location>
        <begin position="565"/>
        <end position="588"/>
    </location>
</feature>
<keyword evidence="5" id="KW-0597">Phosphoprotein</keyword>
<dbReference type="FunFam" id="1.25.40.20:FF:000103">
    <property type="entry name" value="Nuclear factor NF-kappa-B p105 subunit isoform 1"/>
    <property type="match status" value="1"/>
</dbReference>
<dbReference type="SUPFAM" id="SSF49417">
    <property type="entry name" value="p53-like transcription factors"/>
    <property type="match status" value="1"/>
</dbReference>
<feature type="non-terminal residue" evidence="19">
    <location>
        <position position="1"/>
    </location>
</feature>
<proteinExistence type="predicted"/>